<dbReference type="Proteomes" id="UP000318815">
    <property type="component" value="Unassembled WGS sequence"/>
</dbReference>
<proteinExistence type="predicted"/>
<dbReference type="InterPro" id="IPR042095">
    <property type="entry name" value="SUMF_sf"/>
</dbReference>
<sequence length="259" mass="29646">MIFSLLISLFLPDTSFVQVPTGNYWVGAKGHALNPAREVHVDAYAIGATEVTNQQFAEFVAATHYVTDAERLHNAMVFEPGLKEFRWLEDSTACWRYPNGVSRGGVDDKMQHPVTTISYNDAQAYCEWAQVRLPSFEEWEIASRAGARTTYFWGEDSRKIGRYANIWHAHDHLEPDGSDGYMYTAPVASFQPNRWGLYDMYGNVFEFCEGHLKEEKTVHARGGSWWCSQHSCHYFNSVDIGRVHRRASFSNQGFRVVKK</sequence>
<evidence type="ECO:0000313" key="3">
    <source>
        <dbReference type="Proteomes" id="UP000318815"/>
    </source>
</evidence>
<comment type="caution">
    <text evidence="2">The sequence shown here is derived from an EMBL/GenBank/DDBJ whole genome shotgun (WGS) entry which is preliminary data.</text>
</comment>
<reference evidence="2 3" key="1">
    <citation type="submission" date="2019-08" db="EMBL/GenBank/DDBJ databases">
        <title>Whole genome sequencing of chitin degrading bacteria Chitinophaga pinensis YS16.</title>
        <authorList>
            <person name="Singh R.P."/>
            <person name="Manchanda G."/>
            <person name="Maurya I.K."/>
            <person name="Joshi N.K."/>
            <person name="Srivastava A.K."/>
        </authorList>
    </citation>
    <scope>NUCLEOTIDE SEQUENCE [LARGE SCALE GENOMIC DNA]</scope>
    <source>
        <strain evidence="2 3">YS-16</strain>
    </source>
</reference>
<protein>
    <submittedName>
        <fullName evidence="2">Formylglycine-generating enzyme family protein</fullName>
    </submittedName>
</protein>
<dbReference type="InterPro" id="IPR016187">
    <property type="entry name" value="CTDL_fold"/>
</dbReference>
<organism evidence="2 3">
    <name type="scientific">Chitinophaga pinensis</name>
    <dbReference type="NCBI Taxonomy" id="79329"/>
    <lineage>
        <taxon>Bacteria</taxon>
        <taxon>Pseudomonadati</taxon>
        <taxon>Bacteroidota</taxon>
        <taxon>Chitinophagia</taxon>
        <taxon>Chitinophagales</taxon>
        <taxon>Chitinophagaceae</taxon>
        <taxon>Chitinophaga</taxon>
    </lineage>
</organism>
<dbReference type="PANTHER" id="PTHR23150">
    <property type="entry name" value="SULFATASE MODIFYING FACTOR 1, 2"/>
    <property type="match status" value="1"/>
</dbReference>
<dbReference type="AlphaFoldDB" id="A0A5C6LK67"/>
<gene>
    <name evidence="2" type="ORF">FEF09_28270</name>
</gene>
<dbReference type="InterPro" id="IPR051043">
    <property type="entry name" value="Sulfatase_Mod_Factor_Kinase"/>
</dbReference>
<dbReference type="RefSeq" id="WP_146308193.1">
    <property type="nucleotide sequence ID" value="NZ_VOHS01000067.1"/>
</dbReference>
<name>A0A5C6LK67_9BACT</name>
<dbReference type="InterPro" id="IPR005532">
    <property type="entry name" value="SUMF_dom"/>
</dbReference>
<dbReference type="Gene3D" id="3.90.1580.10">
    <property type="entry name" value="paralog of FGE (formylglycine-generating enzyme)"/>
    <property type="match status" value="1"/>
</dbReference>
<accession>A0A5C6LK67</accession>
<dbReference type="OrthoDB" id="9768004at2"/>
<evidence type="ECO:0000259" key="1">
    <source>
        <dbReference type="Pfam" id="PF03781"/>
    </source>
</evidence>
<dbReference type="SUPFAM" id="SSF56436">
    <property type="entry name" value="C-type lectin-like"/>
    <property type="match status" value="1"/>
</dbReference>
<feature type="domain" description="Sulfatase-modifying factor enzyme-like" evidence="1">
    <location>
        <begin position="14"/>
        <end position="258"/>
    </location>
</feature>
<keyword evidence="3" id="KW-1185">Reference proteome</keyword>
<dbReference type="GO" id="GO:0120147">
    <property type="term" value="F:formylglycine-generating oxidase activity"/>
    <property type="evidence" value="ECO:0007669"/>
    <property type="project" value="TreeGrafter"/>
</dbReference>
<dbReference type="PANTHER" id="PTHR23150:SF19">
    <property type="entry name" value="FORMYLGLYCINE-GENERATING ENZYME"/>
    <property type="match status" value="1"/>
</dbReference>
<dbReference type="EMBL" id="VOHS01000067">
    <property type="protein sequence ID" value="TWV92566.1"/>
    <property type="molecule type" value="Genomic_DNA"/>
</dbReference>
<evidence type="ECO:0000313" key="2">
    <source>
        <dbReference type="EMBL" id="TWV92566.1"/>
    </source>
</evidence>
<dbReference type="Pfam" id="PF03781">
    <property type="entry name" value="FGE-sulfatase"/>
    <property type="match status" value="1"/>
</dbReference>